<keyword evidence="3" id="KW-1185">Reference proteome</keyword>
<name>A0AB34KUJ2_9PEZI</name>
<dbReference type="InterPro" id="IPR020835">
    <property type="entry name" value="Catalase_sf"/>
</dbReference>
<organism evidence="2 3">
    <name type="scientific">Cladosporium halotolerans</name>
    <dbReference type="NCBI Taxonomy" id="1052096"/>
    <lineage>
        <taxon>Eukaryota</taxon>
        <taxon>Fungi</taxon>
        <taxon>Dikarya</taxon>
        <taxon>Ascomycota</taxon>
        <taxon>Pezizomycotina</taxon>
        <taxon>Dothideomycetes</taxon>
        <taxon>Dothideomycetidae</taxon>
        <taxon>Cladosporiales</taxon>
        <taxon>Cladosporiaceae</taxon>
        <taxon>Cladosporium</taxon>
    </lineage>
</organism>
<dbReference type="InterPro" id="IPR024168">
    <property type="entry name" value="Catalase_SrpA-type_pred"/>
</dbReference>
<dbReference type="GeneID" id="96005545"/>
<dbReference type="PANTHER" id="PTHR11465:SF62">
    <property type="entry name" value="CATALASE T"/>
    <property type="match status" value="1"/>
</dbReference>
<evidence type="ECO:0000313" key="2">
    <source>
        <dbReference type="EMBL" id="KAL1587005.1"/>
    </source>
</evidence>
<comment type="caution">
    <text evidence="2">The sequence shown here is derived from an EMBL/GenBank/DDBJ whole genome shotgun (WGS) entry which is preliminary data.</text>
</comment>
<dbReference type="PROSITE" id="PS51402">
    <property type="entry name" value="CATALASE_3"/>
    <property type="match status" value="1"/>
</dbReference>
<dbReference type="PANTHER" id="PTHR11465">
    <property type="entry name" value="CATALASE"/>
    <property type="match status" value="1"/>
</dbReference>
<dbReference type="GO" id="GO:0042542">
    <property type="term" value="P:response to hydrogen peroxide"/>
    <property type="evidence" value="ECO:0007669"/>
    <property type="project" value="TreeGrafter"/>
</dbReference>
<dbReference type="InterPro" id="IPR018028">
    <property type="entry name" value="Catalase"/>
</dbReference>
<sequence length="319" mass="34251">MPLTTDKQILATSEALVTDLRAAFHTPETDRPAHARGHLLRGTFTPTPLAATLSTAPHFNNPTTPLLARFSSSTGLPQIPDTDPSANPRGLAIRFLLSADGHSHTDIITHSSPLFPARTGEAFLSLVHALASGDPATIAAFMAANPAAAAFRARPNPSPASFASQPYFGIHAFFLRAPDGARTPVRYRLAPAEPTHVLSDAELAGKSPSYLFDELRTHGRMSFALQAQVGAPEDPTDDSTQQWPEEREVVELGRVEFDEVLGEEEDGEVAKRVIFDPVPRVEGVEASADPLIEVRAAVYLISGRIRREAEGGGCPVMKN</sequence>
<evidence type="ECO:0000313" key="3">
    <source>
        <dbReference type="Proteomes" id="UP000803884"/>
    </source>
</evidence>
<dbReference type="Pfam" id="PF00199">
    <property type="entry name" value="Catalase"/>
    <property type="match status" value="1"/>
</dbReference>
<gene>
    <name evidence="2" type="ORF">WHR41_04101</name>
</gene>
<reference evidence="2 3" key="1">
    <citation type="journal article" date="2020" name="Microbiol. Resour. Announc.">
        <title>Draft Genome Sequence of a Cladosporium Species Isolated from the Mesophotic Ascidian Didemnum maculosum.</title>
        <authorList>
            <person name="Gioti A."/>
            <person name="Siaperas R."/>
            <person name="Nikolaivits E."/>
            <person name="Le Goff G."/>
            <person name="Ouazzani J."/>
            <person name="Kotoulas G."/>
            <person name="Topakas E."/>
        </authorList>
    </citation>
    <scope>NUCLEOTIDE SEQUENCE [LARGE SCALE GENOMIC DNA]</scope>
    <source>
        <strain evidence="2 3">TM138-S3</strain>
    </source>
</reference>
<dbReference type="SMART" id="SM01060">
    <property type="entry name" value="Catalase"/>
    <property type="match status" value="1"/>
</dbReference>
<feature type="domain" description="Catalase core" evidence="1">
    <location>
        <begin position="1"/>
        <end position="319"/>
    </location>
</feature>
<protein>
    <recommendedName>
        <fullName evidence="1">Catalase core domain-containing protein</fullName>
    </recommendedName>
</protein>
<dbReference type="PIRSF" id="PIRSF000296">
    <property type="entry name" value="SrpA"/>
    <property type="match status" value="1"/>
</dbReference>
<evidence type="ECO:0000259" key="1">
    <source>
        <dbReference type="SMART" id="SM01060"/>
    </source>
</evidence>
<dbReference type="GO" id="GO:0005777">
    <property type="term" value="C:peroxisome"/>
    <property type="evidence" value="ECO:0007669"/>
    <property type="project" value="TreeGrafter"/>
</dbReference>
<dbReference type="Gene3D" id="2.40.180.10">
    <property type="entry name" value="Catalase core domain"/>
    <property type="match status" value="1"/>
</dbReference>
<dbReference type="GO" id="GO:0004096">
    <property type="term" value="F:catalase activity"/>
    <property type="evidence" value="ECO:0007669"/>
    <property type="project" value="InterPro"/>
</dbReference>
<dbReference type="GO" id="GO:0005739">
    <property type="term" value="C:mitochondrion"/>
    <property type="evidence" value="ECO:0007669"/>
    <property type="project" value="TreeGrafter"/>
</dbReference>
<dbReference type="Proteomes" id="UP000803884">
    <property type="component" value="Unassembled WGS sequence"/>
</dbReference>
<dbReference type="SUPFAM" id="SSF56634">
    <property type="entry name" value="Heme-dependent catalase-like"/>
    <property type="match status" value="1"/>
</dbReference>
<dbReference type="RefSeq" id="XP_069230110.1">
    <property type="nucleotide sequence ID" value="XM_069372707.1"/>
</dbReference>
<dbReference type="GO" id="GO:0042744">
    <property type="term" value="P:hydrogen peroxide catabolic process"/>
    <property type="evidence" value="ECO:0007669"/>
    <property type="project" value="TreeGrafter"/>
</dbReference>
<dbReference type="GO" id="GO:0020037">
    <property type="term" value="F:heme binding"/>
    <property type="evidence" value="ECO:0007669"/>
    <property type="project" value="InterPro"/>
</dbReference>
<dbReference type="EMBL" id="JAAQHG020000012">
    <property type="protein sequence ID" value="KAL1587005.1"/>
    <property type="molecule type" value="Genomic_DNA"/>
</dbReference>
<dbReference type="InterPro" id="IPR011614">
    <property type="entry name" value="Catalase_core"/>
</dbReference>
<dbReference type="Gene3D" id="1.20.1280.120">
    <property type="match status" value="1"/>
</dbReference>
<proteinExistence type="predicted"/>
<dbReference type="AlphaFoldDB" id="A0AB34KUJ2"/>
<accession>A0AB34KUJ2</accession>